<keyword evidence="2" id="KW-1185">Reference proteome</keyword>
<dbReference type="Proteomes" id="UP001314170">
    <property type="component" value="Unassembled WGS sequence"/>
</dbReference>
<name>A0AAV1RT38_9ROSI</name>
<sequence length="60" mass="7015">MVRNEVRNITHSVDGKSVSEVYRVTIYWINAEPFVYGEHRLSNFFNHGAFKLVLWLLSSS</sequence>
<gene>
    <name evidence="1" type="ORF">DCAF_LOCUS14962</name>
</gene>
<proteinExistence type="predicted"/>
<comment type="caution">
    <text evidence="1">The sequence shown here is derived from an EMBL/GenBank/DDBJ whole genome shotgun (WGS) entry which is preliminary data.</text>
</comment>
<reference evidence="1 2" key="1">
    <citation type="submission" date="2024-01" db="EMBL/GenBank/DDBJ databases">
        <authorList>
            <person name="Waweru B."/>
        </authorList>
    </citation>
    <scope>NUCLEOTIDE SEQUENCE [LARGE SCALE GENOMIC DNA]</scope>
</reference>
<evidence type="ECO:0000313" key="1">
    <source>
        <dbReference type="EMBL" id="CAK7339885.1"/>
    </source>
</evidence>
<dbReference type="AlphaFoldDB" id="A0AAV1RT38"/>
<dbReference type="EMBL" id="CAWUPB010001159">
    <property type="protein sequence ID" value="CAK7339885.1"/>
    <property type="molecule type" value="Genomic_DNA"/>
</dbReference>
<organism evidence="1 2">
    <name type="scientific">Dovyalis caffra</name>
    <dbReference type="NCBI Taxonomy" id="77055"/>
    <lineage>
        <taxon>Eukaryota</taxon>
        <taxon>Viridiplantae</taxon>
        <taxon>Streptophyta</taxon>
        <taxon>Embryophyta</taxon>
        <taxon>Tracheophyta</taxon>
        <taxon>Spermatophyta</taxon>
        <taxon>Magnoliopsida</taxon>
        <taxon>eudicotyledons</taxon>
        <taxon>Gunneridae</taxon>
        <taxon>Pentapetalae</taxon>
        <taxon>rosids</taxon>
        <taxon>fabids</taxon>
        <taxon>Malpighiales</taxon>
        <taxon>Salicaceae</taxon>
        <taxon>Flacourtieae</taxon>
        <taxon>Dovyalis</taxon>
    </lineage>
</organism>
<accession>A0AAV1RT38</accession>
<protein>
    <submittedName>
        <fullName evidence="1">Uncharacterized protein</fullName>
    </submittedName>
</protein>
<evidence type="ECO:0000313" key="2">
    <source>
        <dbReference type="Proteomes" id="UP001314170"/>
    </source>
</evidence>